<keyword evidence="1" id="KW-0175">Coiled coil</keyword>
<sequence length="181" mass="20399">MCGRKAKSEVRRNIRDLCDELISVHGPELERQEENIALLMSAATGAKENLIEQLRGAHESLNEQISGLHLRSLETLKKMEDTSHPSLNTQIEEVETLIGRIRACISESATILAKKDLDALLNLDGEINRLQKDINDFQENQKALNTSQEDSSFKNLRINPAYKWVASVIEETEMLRKTTSG</sequence>
<keyword evidence="3" id="KW-1185">Reference proteome</keyword>
<evidence type="ECO:0000313" key="2">
    <source>
        <dbReference type="EMBL" id="VDN98581.1"/>
    </source>
</evidence>
<reference evidence="2 3" key="2">
    <citation type="submission" date="2018-11" db="EMBL/GenBank/DDBJ databases">
        <authorList>
            <consortium name="Pathogen Informatics"/>
        </authorList>
    </citation>
    <scope>NUCLEOTIDE SEQUENCE [LARGE SCALE GENOMIC DNA]</scope>
</reference>
<protein>
    <submittedName>
        <fullName evidence="4">Nesprin-1-like</fullName>
    </submittedName>
</protein>
<name>A0A0R3T6N5_RODNA</name>
<dbReference type="EMBL" id="UZAE01001406">
    <property type="protein sequence ID" value="VDN98581.1"/>
    <property type="molecule type" value="Genomic_DNA"/>
</dbReference>
<reference evidence="4" key="1">
    <citation type="submission" date="2017-02" db="UniProtKB">
        <authorList>
            <consortium name="WormBaseParasite"/>
        </authorList>
    </citation>
    <scope>IDENTIFICATION</scope>
</reference>
<dbReference type="OrthoDB" id="9992988at2759"/>
<proteinExistence type="predicted"/>
<evidence type="ECO:0000313" key="3">
    <source>
        <dbReference type="Proteomes" id="UP000278807"/>
    </source>
</evidence>
<evidence type="ECO:0000256" key="1">
    <source>
        <dbReference type="SAM" id="Coils"/>
    </source>
</evidence>
<feature type="coiled-coil region" evidence="1">
    <location>
        <begin position="29"/>
        <end position="71"/>
    </location>
</feature>
<feature type="coiled-coil region" evidence="1">
    <location>
        <begin position="120"/>
        <end position="147"/>
    </location>
</feature>
<dbReference type="AlphaFoldDB" id="A0A0R3T6N5"/>
<dbReference type="Proteomes" id="UP000278807">
    <property type="component" value="Unassembled WGS sequence"/>
</dbReference>
<evidence type="ECO:0000313" key="4">
    <source>
        <dbReference type="WBParaSite" id="HNAJ_0000272301-mRNA-1"/>
    </source>
</evidence>
<gene>
    <name evidence="2" type="ORF">HNAJ_LOCUS2722</name>
</gene>
<accession>A0A0R3T6N5</accession>
<organism evidence="4">
    <name type="scientific">Rodentolepis nana</name>
    <name type="common">Dwarf tapeworm</name>
    <name type="synonym">Hymenolepis nana</name>
    <dbReference type="NCBI Taxonomy" id="102285"/>
    <lineage>
        <taxon>Eukaryota</taxon>
        <taxon>Metazoa</taxon>
        <taxon>Spiralia</taxon>
        <taxon>Lophotrochozoa</taxon>
        <taxon>Platyhelminthes</taxon>
        <taxon>Cestoda</taxon>
        <taxon>Eucestoda</taxon>
        <taxon>Cyclophyllidea</taxon>
        <taxon>Hymenolepididae</taxon>
        <taxon>Rodentolepis</taxon>
    </lineage>
</organism>
<dbReference type="WBParaSite" id="HNAJ_0000272301-mRNA-1">
    <property type="protein sequence ID" value="HNAJ_0000272301-mRNA-1"/>
    <property type="gene ID" value="HNAJ_0000272301"/>
</dbReference>
<dbReference type="STRING" id="102285.A0A0R3T6N5"/>